<proteinExistence type="predicted"/>
<dbReference type="Proteomes" id="UP000093053">
    <property type="component" value="Chromosome"/>
</dbReference>
<keyword evidence="1" id="KW-0472">Membrane</keyword>
<keyword evidence="3" id="KW-1185">Reference proteome</keyword>
<dbReference type="RefSeq" id="WP_065916293.1">
    <property type="nucleotide sequence ID" value="NZ_CP016793.1"/>
</dbReference>
<evidence type="ECO:0000313" key="3">
    <source>
        <dbReference type="Proteomes" id="UP000093053"/>
    </source>
</evidence>
<evidence type="ECO:0000256" key="1">
    <source>
        <dbReference type="SAM" id="Phobius"/>
    </source>
</evidence>
<dbReference type="EMBL" id="CP016793">
    <property type="protein sequence ID" value="ANZ37934.1"/>
    <property type="molecule type" value="Genomic_DNA"/>
</dbReference>
<gene>
    <name evidence="2" type="ORF">BBK82_19600</name>
</gene>
<feature type="transmembrane region" description="Helical" evidence="1">
    <location>
        <begin position="67"/>
        <end position="90"/>
    </location>
</feature>
<reference evidence="2 3" key="1">
    <citation type="submission" date="2016-07" db="EMBL/GenBank/DDBJ databases">
        <title>Complete genome sequence of the Lentzea guizhouensis DHS C013.</title>
        <authorList>
            <person name="Cao C."/>
        </authorList>
    </citation>
    <scope>NUCLEOTIDE SEQUENCE [LARGE SCALE GENOMIC DNA]</scope>
    <source>
        <strain evidence="2 3">DHS C013</strain>
    </source>
</reference>
<feature type="transmembrane region" description="Helical" evidence="1">
    <location>
        <begin position="38"/>
        <end position="58"/>
    </location>
</feature>
<keyword evidence="1" id="KW-1133">Transmembrane helix</keyword>
<sequence length="92" mass="9514">MHVLAFLQYLLLYAAPLTDRPAVSLPGSFAGPVAIRAGIALMSCLVGIIVALVAGILVKRSQRLSMAILAGGGAFVATTTLCLLISTFVLSR</sequence>
<dbReference type="AlphaFoldDB" id="A0A1B2HJP2"/>
<accession>A0A1B2HJP2</accession>
<name>A0A1B2HJP2_9PSEU</name>
<evidence type="ECO:0000313" key="2">
    <source>
        <dbReference type="EMBL" id="ANZ37934.1"/>
    </source>
</evidence>
<protein>
    <submittedName>
        <fullName evidence="2">Uncharacterized protein</fullName>
    </submittedName>
</protein>
<organism evidence="2 3">
    <name type="scientific">Lentzea guizhouensis</name>
    <dbReference type="NCBI Taxonomy" id="1586287"/>
    <lineage>
        <taxon>Bacteria</taxon>
        <taxon>Bacillati</taxon>
        <taxon>Actinomycetota</taxon>
        <taxon>Actinomycetes</taxon>
        <taxon>Pseudonocardiales</taxon>
        <taxon>Pseudonocardiaceae</taxon>
        <taxon>Lentzea</taxon>
    </lineage>
</organism>
<keyword evidence="1" id="KW-0812">Transmembrane</keyword>
<dbReference type="KEGG" id="led:BBK82_19600"/>